<keyword evidence="2" id="KW-1185">Reference proteome</keyword>
<protein>
    <submittedName>
        <fullName evidence="1">Uncharacterized protein</fullName>
    </submittedName>
</protein>
<dbReference type="GeneID" id="8681835"/>
<reference evidence="2" key="3">
    <citation type="journal article" date="2011" name="PLoS ONE">
        <title>Genome sequence of a mesophilic hydrogenotrophic methanogen Methanocella paludicola, the first cultivated representative of the order Methanocellales.</title>
        <authorList>
            <person name="Sakai S."/>
            <person name="Takaki Y."/>
            <person name="Shimamura S."/>
            <person name="Sekine M."/>
            <person name="Tajima T."/>
            <person name="Kosugi H."/>
            <person name="Ichikawa N."/>
            <person name="Tasumi E."/>
            <person name="Hiraki A.T."/>
            <person name="Shimizu A."/>
            <person name="Kato Y."/>
            <person name="Nishiko R."/>
            <person name="Mori K."/>
            <person name="Fujita N."/>
            <person name="Imachi H."/>
            <person name="Takai K."/>
        </authorList>
    </citation>
    <scope>NUCLEOTIDE SEQUENCE [LARGE SCALE GENOMIC DNA]</scope>
    <source>
        <strain evidence="2">DSM 17711 / JCM 13418 / NBRC 101707 / SANAE</strain>
    </source>
</reference>
<evidence type="ECO:0000313" key="2">
    <source>
        <dbReference type="Proteomes" id="UP000001882"/>
    </source>
</evidence>
<evidence type="ECO:0000313" key="1">
    <source>
        <dbReference type="EMBL" id="BAI62044.1"/>
    </source>
</evidence>
<dbReference type="KEGG" id="mpd:MCP_1972"/>
<dbReference type="AlphaFoldDB" id="D1Z022"/>
<dbReference type="OrthoDB" id="146743at2157"/>
<dbReference type="eggNOG" id="arCOG11657">
    <property type="taxonomic scope" value="Archaea"/>
</dbReference>
<reference evidence="1 2" key="1">
    <citation type="journal article" date="2007" name="Appl. Environ. Microbiol.">
        <title>Isolation of key methanogens for global methane emission from rice paddy fields: a novel isolate affiliated with the clone cluster rice cluster I.</title>
        <authorList>
            <person name="Sakai S."/>
            <person name="Imachi H."/>
            <person name="Sekiguchi Y."/>
            <person name="Ohashi A."/>
            <person name="Harada H."/>
            <person name="Kamagata Y."/>
        </authorList>
    </citation>
    <scope>NUCLEOTIDE SEQUENCE [LARGE SCALE GENOMIC DNA]</scope>
    <source>
        <strain evidence="2">DSM 17711 / JCM 13418 / NBRC 101707 / SANAE</strain>
    </source>
</reference>
<dbReference type="EMBL" id="AP011532">
    <property type="protein sequence ID" value="BAI62044.1"/>
    <property type="molecule type" value="Genomic_DNA"/>
</dbReference>
<reference evidence="1 2" key="2">
    <citation type="journal article" date="2008" name="Int. J. Syst. Evol. Microbiol.">
        <title>Methanocella paludicola gen. nov., sp. nov., a methane-producing archaeon, the first isolate of the lineage 'Rice Cluster I', and proposal of the new archaeal order Methanocellales ord. nov.</title>
        <authorList>
            <person name="Sakai S."/>
            <person name="Imachi H."/>
            <person name="Hanada S."/>
            <person name="Ohashi A."/>
            <person name="Harada H."/>
            <person name="Kamagata Y."/>
        </authorList>
    </citation>
    <scope>NUCLEOTIDE SEQUENCE [LARGE SCALE GENOMIC DNA]</scope>
    <source>
        <strain evidence="2">DSM 17711 / JCM 13418 / NBRC 101707 / SANAE</strain>
    </source>
</reference>
<gene>
    <name evidence="1" type="ordered locus">MCP_1972</name>
</gene>
<proteinExistence type="predicted"/>
<accession>D1Z022</accession>
<name>D1Z022_METPS</name>
<sequence>MESPYRAVVTLLEPYIVESSGVNLFLYPGTKDEFVDNLVNEGVEQCIPRFALKFKENAIDLDLLFYVVDIIKTSDGGIIFFSPESRVLDLKKIRRPSGGLDSIFTDKAPGYWKPPE</sequence>
<organism evidence="1 2">
    <name type="scientific">Methanocella paludicola (strain DSM 17711 / JCM 13418 / NBRC 101707 / SANAE)</name>
    <dbReference type="NCBI Taxonomy" id="304371"/>
    <lineage>
        <taxon>Archaea</taxon>
        <taxon>Methanobacteriati</taxon>
        <taxon>Methanobacteriota</taxon>
        <taxon>Stenosarchaea group</taxon>
        <taxon>Methanomicrobia</taxon>
        <taxon>Methanocellales</taxon>
        <taxon>Methanocellaceae</taxon>
        <taxon>Methanocella</taxon>
    </lineage>
</organism>
<dbReference type="InParanoid" id="D1Z022"/>
<dbReference type="Proteomes" id="UP000001882">
    <property type="component" value="Chromosome"/>
</dbReference>
<dbReference type="RefSeq" id="WP_012900718.1">
    <property type="nucleotide sequence ID" value="NC_013665.1"/>
</dbReference>